<organism evidence="1 2">
    <name type="scientific">Anabarilius grahami</name>
    <name type="common">Kanglang fish</name>
    <name type="synonym">Barilius grahami</name>
    <dbReference type="NCBI Taxonomy" id="495550"/>
    <lineage>
        <taxon>Eukaryota</taxon>
        <taxon>Metazoa</taxon>
        <taxon>Chordata</taxon>
        <taxon>Craniata</taxon>
        <taxon>Vertebrata</taxon>
        <taxon>Euteleostomi</taxon>
        <taxon>Actinopterygii</taxon>
        <taxon>Neopterygii</taxon>
        <taxon>Teleostei</taxon>
        <taxon>Ostariophysi</taxon>
        <taxon>Cypriniformes</taxon>
        <taxon>Xenocyprididae</taxon>
        <taxon>Xenocypridinae</taxon>
        <taxon>Xenocypridinae incertae sedis</taxon>
        <taxon>Anabarilius</taxon>
    </lineage>
</organism>
<comment type="caution">
    <text evidence="1">The sequence shown here is derived from an EMBL/GenBank/DDBJ whole genome shotgun (WGS) entry which is preliminary data.</text>
</comment>
<gene>
    <name evidence="1" type="ORF">DPX16_7000</name>
</gene>
<dbReference type="EMBL" id="RJVU01010503">
    <property type="protein sequence ID" value="ROL53400.1"/>
    <property type="molecule type" value="Genomic_DNA"/>
</dbReference>
<reference evidence="1 2" key="1">
    <citation type="submission" date="2018-10" db="EMBL/GenBank/DDBJ databases">
        <title>Genome assembly for a Yunnan-Guizhou Plateau 3E fish, Anabarilius grahami (Regan), and its evolutionary and genetic applications.</title>
        <authorList>
            <person name="Jiang W."/>
        </authorList>
    </citation>
    <scope>NUCLEOTIDE SEQUENCE [LARGE SCALE GENOMIC DNA]</scope>
    <source>
        <strain evidence="1">AG-KIZ</strain>
        <tissue evidence="1">Muscle</tissue>
    </source>
</reference>
<dbReference type="Proteomes" id="UP000281406">
    <property type="component" value="Unassembled WGS sequence"/>
</dbReference>
<sequence>MTSFFNCYPGGNFMTFTAKYCQDQRKTAPPSYPGGTRERLTRSILDHRVNTRLTSDMLQGSFQVHYDRNASELAHMGPELGLNVVYACCTKIEDFTQRASLQ</sequence>
<accession>A0A3N0Z4I1</accession>
<evidence type="ECO:0000313" key="1">
    <source>
        <dbReference type="EMBL" id="ROL53400.1"/>
    </source>
</evidence>
<name>A0A3N0Z4I1_ANAGA</name>
<protein>
    <submittedName>
        <fullName evidence="1">Uncharacterized protein</fullName>
    </submittedName>
</protein>
<keyword evidence="2" id="KW-1185">Reference proteome</keyword>
<evidence type="ECO:0000313" key="2">
    <source>
        <dbReference type="Proteomes" id="UP000281406"/>
    </source>
</evidence>
<dbReference type="AlphaFoldDB" id="A0A3N0Z4I1"/>
<proteinExistence type="predicted"/>
<dbReference type="OrthoDB" id="6159439at2759"/>